<comment type="caution">
    <text evidence="2">The sequence shown here is derived from an EMBL/GenBank/DDBJ whole genome shotgun (WGS) entry which is preliminary data.</text>
</comment>
<organism evidence="2 3">
    <name type="scientific">Actinoplanes sandaracinus</name>
    <dbReference type="NCBI Taxonomy" id="3045177"/>
    <lineage>
        <taxon>Bacteria</taxon>
        <taxon>Bacillati</taxon>
        <taxon>Actinomycetota</taxon>
        <taxon>Actinomycetes</taxon>
        <taxon>Micromonosporales</taxon>
        <taxon>Micromonosporaceae</taxon>
        <taxon>Actinoplanes</taxon>
    </lineage>
</organism>
<feature type="region of interest" description="Disordered" evidence="1">
    <location>
        <begin position="1"/>
        <end position="64"/>
    </location>
</feature>
<sequence length="64" mass="6777">MADTGSATREARVITRESGEPERLVESPGGEVVVADQETPEVHAIDSRTLIASARGRGHESSMS</sequence>
<name>A0ABT6WIL2_9ACTN</name>
<dbReference type="Proteomes" id="UP001241758">
    <property type="component" value="Unassembled WGS sequence"/>
</dbReference>
<proteinExistence type="predicted"/>
<gene>
    <name evidence="2" type="ORF">QLQ12_13250</name>
</gene>
<protein>
    <submittedName>
        <fullName evidence="2">Uncharacterized protein</fullName>
    </submittedName>
</protein>
<evidence type="ECO:0000256" key="1">
    <source>
        <dbReference type="SAM" id="MobiDB-lite"/>
    </source>
</evidence>
<keyword evidence="3" id="KW-1185">Reference proteome</keyword>
<dbReference type="EMBL" id="JASCTH010000007">
    <property type="protein sequence ID" value="MDI6099564.1"/>
    <property type="molecule type" value="Genomic_DNA"/>
</dbReference>
<accession>A0ABT6WIL2</accession>
<evidence type="ECO:0000313" key="3">
    <source>
        <dbReference type="Proteomes" id="UP001241758"/>
    </source>
</evidence>
<feature type="compositionally biased region" description="Basic and acidic residues" evidence="1">
    <location>
        <begin position="9"/>
        <end position="25"/>
    </location>
</feature>
<reference evidence="2 3" key="1">
    <citation type="submission" date="2023-05" db="EMBL/GenBank/DDBJ databases">
        <title>Actinoplanes sp. NEAU-A12 genome sequencing.</title>
        <authorList>
            <person name="Wang Z.-S."/>
        </authorList>
    </citation>
    <scope>NUCLEOTIDE SEQUENCE [LARGE SCALE GENOMIC DNA]</scope>
    <source>
        <strain evidence="2 3">NEAU-A12</strain>
    </source>
</reference>
<evidence type="ECO:0000313" key="2">
    <source>
        <dbReference type="EMBL" id="MDI6099564.1"/>
    </source>
</evidence>
<dbReference type="RefSeq" id="WP_282759816.1">
    <property type="nucleotide sequence ID" value="NZ_JASCTH010000007.1"/>
</dbReference>